<feature type="compositionally biased region" description="Basic residues" evidence="1">
    <location>
        <begin position="1"/>
        <end position="12"/>
    </location>
</feature>
<comment type="caution">
    <text evidence="3">The sequence shown here is derived from an EMBL/GenBank/DDBJ whole genome shotgun (WGS) entry which is preliminary data.</text>
</comment>
<keyword evidence="2" id="KW-0472">Membrane</keyword>
<dbReference type="GO" id="GO:0006629">
    <property type="term" value="P:lipid metabolic process"/>
    <property type="evidence" value="ECO:0007669"/>
    <property type="project" value="InterPro"/>
</dbReference>
<reference evidence="3 4" key="1">
    <citation type="submission" date="2019-03" db="EMBL/GenBank/DDBJ databases">
        <authorList>
            <person name="Kim M.K.M."/>
        </authorList>
    </citation>
    <scope>NUCLEOTIDE SEQUENCE [LARGE SCALE GENOMIC DNA]</scope>
    <source>
        <strain evidence="3 4">18JY15-6</strain>
    </source>
</reference>
<feature type="region of interest" description="Disordered" evidence="1">
    <location>
        <begin position="1"/>
        <end position="31"/>
    </location>
</feature>
<sequence>MTRRLGRRKVGHLTRPGYRAGNSAAGNEHAKRTGATWVDNDWQKTKDNVDINSHWPQPRHEGFLPKDDHRTWADLTWDEVKELETPDGYRVRTMEQAFEDAKAHGQRVEAEAKFQCTVEDCLRLALLARKVFGRGWRAFVWVKTLTTLTGGYAAAVMRLHAASFAGFVTLLLVRLRARFRRRFSPYIDYVRGSHVPNRLIRNPKEKR</sequence>
<dbReference type="OrthoDB" id="9758957at2"/>
<evidence type="ECO:0000256" key="1">
    <source>
        <dbReference type="SAM" id="MobiDB-lite"/>
    </source>
</evidence>
<dbReference type="RefSeq" id="WP_131584319.1">
    <property type="nucleotide sequence ID" value="NZ_SJZJ01000019.1"/>
</dbReference>
<gene>
    <name evidence="3" type="ORF">EPD65_11675</name>
</gene>
<feature type="transmembrane region" description="Helical" evidence="2">
    <location>
        <begin position="161"/>
        <end position="177"/>
    </location>
</feature>
<dbReference type="Gene3D" id="3.20.20.190">
    <property type="entry name" value="Phosphatidylinositol (PI) phosphodiesterase"/>
    <property type="match status" value="1"/>
</dbReference>
<dbReference type="SUPFAM" id="SSF51695">
    <property type="entry name" value="PLC-like phosphodiesterases"/>
    <property type="match status" value="1"/>
</dbReference>
<evidence type="ECO:0000313" key="4">
    <source>
        <dbReference type="Proteomes" id="UP000295453"/>
    </source>
</evidence>
<dbReference type="Proteomes" id="UP000295453">
    <property type="component" value="Unassembled WGS sequence"/>
</dbReference>
<dbReference type="EMBL" id="SJZJ01000019">
    <property type="protein sequence ID" value="TCJ23014.1"/>
    <property type="molecule type" value="Genomic_DNA"/>
</dbReference>
<keyword evidence="4" id="KW-1185">Reference proteome</keyword>
<accession>A0A4R1BY60</accession>
<dbReference type="GO" id="GO:0008081">
    <property type="term" value="F:phosphoric diester hydrolase activity"/>
    <property type="evidence" value="ECO:0007669"/>
    <property type="project" value="InterPro"/>
</dbReference>
<dbReference type="AlphaFoldDB" id="A0A4R1BY60"/>
<keyword evidence="2" id="KW-1133">Transmembrane helix</keyword>
<evidence type="ECO:0000256" key="2">
    <source>
        <dbReference type="SAM" id="Phobius"/>
    </source>
</evidence>
<name>A0A4R1BY60_9ACTN</name>
<organism evidence="3 4">
    <name type="scientific">Nocardioides jejuensis</name>
    <dbReference type="NCBI Taxonomy" id="2502782"/>
    <lineage>
        <taxon>Bacteria</taxon>
        <taxon>Bacillati</taxon>
        <taxon>Actinomycetota</taxon>
        <taxon>Actinomycetes</taxon>
        <taxon>Propionibacteriales</taxon>
        <taxon>Nocardioidaceae</taxon>
        <taxon>Nocardioides</taxon>
    </lineage>
</organism>
<keyword evidence="2" id="KW-0812">Transmembrane</keyword>
<dbReference type="InterPro" id="IPR017946">
    <property type="entry name" value="PLC-like_Pdiesterase_TIM-brl"/>
</dbReference>
<protein>
    <submittedName>
        <fullName evidence="3">Uncharacterized protein</fullName>
    </submittedName>
</protein>
<evidence type="ECO:0000313" key="3">
    <source>
        <dbReference type="EMBL" id="TCJ23014.1"/>
    </source>
</evidence>
<proteinExistence type="predicted"/>